<evidence type="ECO:0000256" key="1">
    <source>
        <dbReference type="ARBA" id="ARBA00043967"/>
    </source>
</evidence>
<dbReference type="PANTHER" id="PTHR30508:SF1">
    <property type="entry name" value="UPF0051 PROTEIN ABCI8, CHLOROPLASTIC-RELATED"/>
    <property type="match status" value="1"/>
</dbReference>
<evidence type="ECO:0000259" key="2">
    <source>
        <dbReference type="Pfam" id="PF01458"/>
    </source>
</evidence>
<organism evidence="3">
    <name type="scientific">Candidatus Caldatribacterium californiense</name>
    <dbReference type="NCBI Taxonomy" id="1454726"/>
    <lineage>
        <taxon>Bacteria</taxon>
        <taxon>Pseudomonadati</taxon>
        <taxon>Atribacterota</taxon>
        <taxon>Atribacteria</taxon>
        <taxon>Atribacterales</taxon>
        <taxon>Candidatus Caldatribacteriaceae</taxon>
        <taxon>Candidatus Caldatribacterium</taxon>
    </lineage>
</organism>
<dbReference type="PANTHER" id="PTHR30508">
    <property type="entry name" value="FES CLUSTER ASSEMBLY PROTEIN SUF"/>
    <property type="match status" value="1"/>
</dbReference>
<dbReference type="InterPro" id="IPR037284">
    <property type="entry name" value="SUF_FeS_clus_asmbl_SufBD_sf"/>
</dbReference>
<dbReference type="SUPFAM" id="SSF101960">
    <property type="entry name" value="Stabilizer of iron transporter SufD"/>
    <property type="match status" value="1"/>
</dbReference>
<protein>
    <submittedName>
        <fullName evidence="3">SufD family Fe-S cluster assembly protein</fullName>
    </submittedName>
</protein>
<reference evidence="3" key="1">
    <citation type="journal article" date="2020" name="mSystems">
        <title>Genome- and Community-Level Interaction Insights into Carbon Utilization and Element Cycling Functions of Hydrothermarchaeota in Hydrothermal Sediment.</title>
        <authorList>
            <person name="Zhou Z."/>
            <person name="Liu Y."/>
            <person name="Xu W."/>
            <person name="Pan J."/>
            <person name="Luo Z.H."/>
            <person name="Li M."/>
        </authorList>
    </citation>
    <scope>NUCLEOTIDE SEQUENCE [LARGE SCALE GENOMIC DNA]</scope>
    <source>
        <strain evidence="3">SpSt-747</strain>
    </source>
</reference>
<accession>A0A7V3YHR4</accession>
<feature type="domain" description="SUF system FeS cluster assembly SufBD core" evidence="2">
    <location>
        <begin position="156"/>
        <end position="386"/>
    </location>
</feature>
<dbReference type="GO" id="GO:0016226">
    <property type="term" value="P:iron-sulfur cluster assembly"/>
    <property type="evidence" value="ECO:0007669"/>
    <property type="project" value="InterPro"/>
</dbReference>
<dbReference type="InterPro" id="IPR000825">
    <property type="entry name" value="SUF_FeS_clus_asmbl_SufBD_core"/>
</dbReference>
<dbReference type="EMBL" id="DTFV01000122">
    <property type="protein sequence ID" value="HGI31329.1"/>
    <property type="molecule type" value="Genomic_DNA"/>
</dbReference>
<name>A0A7V3YHR4_9BACT</name>
<comment type="similarity">
    <text evidence="1">Belongs to the iron-sulfur cluster assembly SufBD family.</text>
</comment>
<dbReference type="InterPro" id="IPR055346">
    <property type="entry name" value="Fe-S_cluster_assembly_SufBD"/>
</dbReference>
<dbReference type="AlphaFoldDB" id="A0A7V3YHR4"/>
<proteinExistence type="inferred from homology"/>
<evidence type="ECO:0000313" key="3">
    <source>
        <dbReference type="EMBL" id="HGI31329.1"/>
    </source>
</evidence>
<comment type="caution">
    <text evidence="3">The sequence shown here is derived from an EMBL/GenBank/DDBJ whole genome shotgun (WGS) entry which is preliminary data.</text>
</comment>
<sequence length="414" mass="46451">MKVQEEYLRDLRERAEKALTKKAPLGPDIDLSQFYLCSLRERVEDVREIEDQLKEAALYAGVELEGEKAATYLQVDRSAVYERVQRAFQGKLEIMSSQEALQKYPELFEYWWGLVPVDADKYTAFAELCPTEGYFIRVFAHTKVEIPLQACLLMSERARVQSVHNIVILEEGAEANLITGCASVRGNESGVHIGVSEFYLGDNARLTFTMVHNWGEAFHVRPRTAARLGKNAFFSSTYVLLKPLASIQAFPQVFLEGEGAQATFQNIVFAKGNSYIDLGSTLLLKNRGCRGSSISRMCATDEAQVFARGRLIAYHDEVQAHLECKGMLFSPRAQIVSVPELEVHGAPRARLSHEAAVGPFEEEAVNYLRARGLKREEALSLLTQGFLNLDLPGLPGALRRYIEEIIRVTSRDVL</sequence>
<gene>
    <name evidence="3" type="ORF">ENV30_08520</name>
</gene>
<dbReference type="Pfam" id="PF01458">
    <property type="entry name" value="SUFBD_core"/>
    <property type="match status" value="1"/>
</dbReference>